<feature type="region of interest" description="Disordered" evidence="1">
    <location>
        <begin position="369"/>
        <end position="507"/>
    </location>
</feature>
<organism evidence="2 3">
    <name type="scientific">Eimeria necatrix</name>
    <dbReference type="NCBI Taxonomy" id="51315"/>
    <lineage>
        <taxon>Eukaryota</taxon>
        <taxon>Sar</taxon>
        <taxon>Alveolata</taxon>
        <taxon>Apicomplexa</taxon>
        <taxon>Conoidasida</taxon>
        <taxon>Coccidia</taxon>
        <taxon>Eucoccidiorida</taxon>
        <taxon>Eimeriorina</taxon>
        <taxon>Eimeriidae</taxon>
        <taxon>Eimeria</taxon>
    </lineage>
</organism>
<feature type="compositionally biased region" description="Polar residues" evidence="1">
    <location>
        <begin position="483"/>
        <end position="497"/>
    </location>
</feature>
<accession>U6MYK0</accession>
<feature type="region of interest" description="Disordered" evidence="1">
    <location>
        <begin position="301"/>
        <end position="328"/>
    </location>
</feature>
<evidence type="ECO:0000256" key="1">
    <source>
        <dbReference type="SAM" id="MobiDB-lite"/>
    </source>
</evidence>
<feature type="compositionally biased region" description="Acidic residues" evidence="1">
    <location>
        <begin position="399"/>
        <end position="414"/>
    </location>
</feature>
<reference evidence="2" key="2">
    <citation type="submission" date="2013-10" db="EMBL/GenBank/DDBJ databases">
        <authorList>
            <person name="Aslett M."/>
        </authorList>
    </citation>
    <scope>NUCLEOTIDE SEQUENCE [LARGE SCALE GENOMIC DNA]</scope>
    <source>
        <strain evidence="2">Houghton</strain>
    </source>
</reference>
<evidence type="ECO:0008006" key="4">
    <source>
        <dbReference type="Google" id="ProtNLM"/>
    </source>
</evidence>
<feature type="compositionally biased region" description="Basic and acidic residues" evidence="1">
    <location>
        <begin position="425"/>
        <end position="443"/>
    </location>
</feature>
<dbReference type="RefSeq" id="XP_013436580.1">
    <property type="nucleotide sequence ID" value="XM_013581126.1"/>
</dbReference>
<feature type="compositionally biased region" description="Low complexity" evidence="1">
    <location>
        <begin position="498"/>
        <end position="507"/>
    </location>
</feature>
<gene>
    <name evidence="2" type="ORF">ENH_00048660</name>
</gene>
<name>U6MYK0_9EIME</name>
<feature type="region of interest" description="Disordered" evidence="1">
    <location>
        <begin position="1"/>
        <end position="102"/>
    </location>
</feature>
<protein>
    <recommendedName>
        <fullName evidence="4">Transcription initiation factor IIF subunit alpha</fullName>
    </recommendedName>
</protein>
<keyword evidence="3" id="KW-1185">Reference proteome</keyword>
<dbReference type="OrthoDB" id="343414at2759"/>
<dbReference type="EMBL" id="HG725422">
    <property type="protein sequence ID" value="CDJ68113.1"/>
    <property type="molecule type" value="Genomic_DNA"/>
</dbReference>
<dbReference type="Proteomes" id="UP000030754">
    <property type="component" value="Unassembled WGS sequence"/>
</dbReference>
<proteinExistence type="predicted"/>
<feature type="region of interest" description="Disordered" evidence="1">
    <location>
        <begin position="177"/>
        <end position="226"/>
    </location>
</feature>
<feature type="compositionally biased region" description="Low complexity" evidence="1">
    <location>
        <begin position="35"/>
        <end position="44"/>
    </location>
</feature>
<sequence length="574" mass="63523">MRGPLVKPLRTPDMLRKRQQQQQQQQQGRPLSLKQQIEQQHQQQLVPWSSSQPISASAARSLSATPGNTSSSSSSGSRPSFGGQSTSPSSPNEGQSADYVPFEQVAQQVLQRGDGARRLRFSVSRQSRSLLVAKLPETIKTLRQPISITRDIPLASLPDTAEAHAIATAAAAAPWRLRDSSDVQQLPDQQQQHSEKQQQQQQQQQQEQQEQQQGAAGSSVPPIPMRRPQQKTFVTRKNEVDASCFFLLVESQGVLDVLPVSEWLTFERTLGTQQPSPEELESRSKAQASLDAALTRKAVGLRRASDSEDDSRKNKMANAQQSLFDDELGLERQKKKRLKSFLKDKNNSKGKTNEYIDSALSLGNLRQEAVTWDFEEGERSDDEGGEAPQDAKENAAETLEADPVESETDDDPEDPLTSFGQKMKNLLEKARDEEADAELHQYESDDDEEEGADEKAQDGQSGGPSASGGPPSDVGQRAGGAPSRSTQGGPQQQTEASGGTQQQGEVQETLEAKVVRVMQQHMGRMAVKDFMTVFKVKEKNEDFRRIQAVVHKVCKMEATEDKQKFIVLKPEFRL</sequence>
<feature type="compositionally biased region" description="Polar residues" evidence="1">
    <location>
        <begin position="86"/>
        <end position="95"/>
    </location>
</feature>
<dbReference type="VEuPathDB" id="ToxoDB:ENH_00048660"/>
<evidence type="ECO:0000313" key="3">
    <source>
        <dbReference type="Proteomes" id="UP000030754"/>
    </source>
</evidence>
<dbReference type="GeneID" id="25475016"/>
<reference evidence="2" key="1">
    <citation type="submission" date="2013-10" db="EMBL/GenBank/DDBJ databases">
        <title>Genomic analysis of the causative agents of coccidiosis in chickens.</title>
        <authorList>
            <person name="Reid A.J."/>
            <person name="Blake D."/>
            <person name="Billington K."/>
            <person name="Browne H."/>
            <person name="Dunn M."/>
            <person name="Hung S."/>
            <person name="Kawahara F."/>
            <person name="Miranda-Saavedra D."/>
            <person name="Mourier T."/>
            <person name="Nagra H."/>
            <person name="Otto T.D."/>
            <person name="Rawlings N."/>
            <person name="Sanchez A."/>
            <person name="Sanders M."/>
            <person name="Subramaniam C."/>
            <person name="Tay Y."/>
            <person name="Dear P."/>
            <person name="Doerig C."/>
            <person name="Gruber A."/>
            <person name="Parkinson J."/>
            <person name="Shirley M."/>
            <person name="Wan K.L."/>
            <person name="Berriman M."/>
            <person name="Tomley F."/>
            <person name="Pain A."/>
        </authorList>
    </citation>
    <scope>NUCLEOTIDE SEQUENCE [LARGE SCALE GENOMIC DNA]</scope>
    <source>
        <strain evidence="2">Houghton</strain>
    </source>
</reference>
<feature type="compositionally biased region" description="Polar residues" evidence="1">
    <location>
        <begin position="45"/>
        <end position="60"/>
    </location>
</feature>
<feature type="compositionally biased region" description="Low complexity" evidence="1">
    <location>
        <begin position="61"/>
        <end position="85"/>
    </location>
</feature>
<feature type="compositionally biased region" description="Low complexity" evidence="1">
    <location>
        <begin position="182"/>
        <end position="213"/>
    </location>
</feature>
<feature type="compositionally biased region" description="Basic and acidic residues" evidence="1">
    <location>
        <begin position="303"/>
        <end position="313"/>
    </location>
</feature>
<feature type="compositionally biased region" description="Acidic residues" evidence="1">
    <location>
        <begin position="373"/>
        <end position="385"/>
    </location>
</feature>
<dbReference type="AlphaFoldDB" id="U6MYK0"/>
<evidence type="ECO:0000313" key="2">
    <source>
        <dbReference type="EMBL" id="CDJ68113.1"/>
    </source>
</evidence>